<dbReference type="GO" id="GO:0005737">
    <property type="term" value="C:cytoplasm"/>
    <property type="evidence" value="ECO:0007669"/>
    <property type="project" value="UniProtKB-SubCell"/>
</dbReference>
<evidence type="ECO:0000256" key="1">
    <source>
        <dbReference type="ARBA" id="ARBA00004496"/>
    </source>
</evidence>
<dbReference type="InterPro" id="IPR011990">
    <property type="entry name" value="TPR-like_helical_dom_sf"/>
</dbReference>
<dbReference type="InterPro" id="IPR002151">
    <property type="entry name" value="Kinesin_light"/>
</dbReference>
<dbReference type="EMBL" id="BNJK01000002">
    <property type="protein sequence ID" value="GHO98456.1"/>
    <property type="molecule type" value="Genomic_DNA"/>
</dbReference>
<keyword evidence="3" id="KW-0677">Repeat</keyword>
<reference evidence="5" key="1">
    <citation type="submission" date="2020-10" db="EMBL/GenBank/DDBJ databases">
        <title>Taxonomic study of unclassified bacteria belonging to the class Ktedonobacteria.</title>
        <authorList>
            <person name="Yabe S."/>
            <person name="Wang C.M."/>
            <person name="Zheng Y."/>
            <person name="Sakai Y."/>
            <person name="Cavaletti L."/>
            <person name="Monciardini P."/>
            <person name="Donadio S."/>
        </authorList>
    </citation>
    <scope>NUCLEOTIDE SEQUENCE</scope>
    <source>
        <strain evidence="5">ID150040</strain>
    </source>
</reference>
<accession>A0A8J3IPP2</accession>
<evidence type="ECO:0000313" key="6">
    <source>
        <dbReference type="Proteomes" id="UP000597444"/>
    </source>
</evidence>
<dbReference type="GO" id="GO:0019894">
    <property type="term" value="F:kinesin binding"/>
    <property type="evidence" value="ECO:0007669"/>
    <property type="project" value="TreeGrafter"/>
</dbReference>
<proteinExistence type="predicted"/>
<keyword evidence="2" id="KW-0963">Cytoplasm</keyword>
<gene>
    <name evidence="5" type="ORF">KSF_085040</name>
</gene>
<evidence type="ECO:0000256" key="2">
    <source>
        <dbReference type="ARBA" id="ARBA00022490"/>
    </source>
</evidence>
<dbReference type="SUPFAM" id="SSF48452">
    <property type="entry name" value="TPR-like"/>
    <property type="match status" value="1"/>
</dbReference>
<evidence type="ECO:0008006" key="7">
    <source>
        <dbReference type="Google" id="ProtNLM"/>
    </source>
</evidence>
<dbReference type="PANTHER" id="PTHR45783">
    <property type="entry name" value="KINESIN LIGHT CHAIN"/>
    <property type="match status" value="1"/>
</dbReference>
<evidence type="ECO:0000256" key="4">
    <source>
        <dbReference type="ARBA" id="ARBA00022803"/>
    </source>
</evidence>
<dbReference type="GO" id="GO:0007018">
    <property type="term" value="P:microtubule-based movement"/>
    <property type="evidence" value="ECO:0007669"/>
    <property type="project" value="TreeGrafter"/>
</dbReference>
<dbReference type="Gene3D" id="1.25.40.10">
    <property type="entry name" value="Tetratricopeptide repeat domain"/>
    <property type="match status" value="1"/>
</dbReference>
<dbReference type="PANTHER" id="PTHR45783:SF3">
    <property type="entry name" value="KINESIN LIGHT CHAIN"/>
    <property type="match status" value="1"/>
</dbReference>
<dbReference type="Proteomes" id="UP000597444">
    <property type="component" value="Unassembled WGS sequence"/>
</dbReference>
<comment type="caution">
    <text evidence="5">The sequence shown here is derived from an EMBL/GenBank/DDBJ whole genome shotgun (WGS) entry which is preliminary data.</text>
</comment>
<sequence length="101" mass="11684">MGASHPDTARSLNNLAILYQAQERYQEAELLMRRAVMICQESLGMEHPVTQQLLKHYILLLADLHTNGDVEALLHLLAQTEQDSPRRMNLRHNTWDEEIHS</sequence>
<comment type="subcellular location">
    <subcellularLocation>
        <location evidence="1">Cytoplasm</location>
    </subcellularLocation>
</comment>
<dbReference type="Pfam" id="PF13374">
    <property type="entry name" value="TPR_10"/>
    <property type="match status" value="1"/>
</dbReference>
<organism evidence="5 6">
    <name type="scientific">Reticulibacter mediterranei</name>
    <dbReference type="NCBI Taxonomy" id="2778369"/>
    <lineage>
        <taxon>Bacteria</taxon>
        <taxon>Bacillati</taxon>
        <taxon>Chloroflexota</taxon>
        <taxon>Ktedonobacteria</taxon>
        <taxon>Ktedonobacterales</taxon>
        <taxon>Reticulibacteraceae</taxon>
        <taxon>Reticulibacter</taxon>
    </lineage>
</organism>
<dbReference type="GO" id="GO:0005871">
    <property type="term" value="C:kinesin complex"/>
    <property type="evidence" value="ECO:0007669"/>
    <property type="project" value="InterPro"/>
</dbReference>
<dbReference type="AlphaFoldDB" id="A0A8J3IPP2"/>
<keyword evidence="6" id="KW-1185">Reference proteome</keyword>
<keyword evidence="4" id="KW-0802">TPR repeat</keyword>
<evidence type="ECO:0000313" key="5">
    <source>
        <dbReference type="EMBL" id="GHO98456.1"/>
    </source>
</evidence>
<protein>
    <recommendedName>
        <fullName evidence="7">Tetratricopeptide repeat protein</fullName>
    </recommendedName>
</protein>
<name>A0A8J3IPP2_9CHLR</name>
<evidence type="ECO:0000256" key="3">
    <source>
        <dbReference type="ARBA" id="ARBA00022737"/>
    </source>
</evidence>